<dbReference type="Proteomes" id="UP000590740">
    <property type="component" value="Unassembled WGS sequence"/>
</dbReference>
<evidence type="ECO:0000313" key="1">
    <source>
        <dbReference type="EMBL" id="MBB5033246.1"/>
    </source>
</evidence>
<protein>
    <submittedName>
        <fullName evidence="1">Na+-translocating ferredoxin:NAD+ oxidoreductase RnfG subunit</fullName>
    </submittedName>
</protein>
<name>A0A7W8DKV6_9BACT</name>
<organism evidence="1 2">
    <name type="scientific">Prosthecobacter vanneervenii</name>
    <dbReference type="NCBI Taxonomy" id="48466"/>
    <lineage>
        <taxon>Bacteria</taxon>
        <taxon>Pseudomonadati</taxon>
        <taxon>Verrucomicrobiota</taxon>
        <taxon>Verrucomicrobiia</taxon>
        <taxon>Verrucomicrobiales</taxon>
        <taxon>Verrucomicrobiaceae</taxon>
        <taxon>Prosthecobacter</taxon>
    </lineage>
</organism>
<sequence>MKHTRTSSAAHGFALFEIILALALFSLVAVSMTRAIEEIAKASTSARQEAQVLRVLESVLAEVAHQPEFKAASISFHPTADHIDASATIEKVKLITKDKVELDHMFRIRAEAWIQDGRTRRMKRSMETYVYSPRSPI</sequence>
<reference evidence="1 2" key="1">
    <citation type="submission" date="2020-08" db="EMBL/GenBank/DDBJ databases">
        <title>Genomic Encyclopedia of Type Strains, Phase IV (KMG-IV): sequencing the most valuable type-strain genomes for metagenomic binning, comparative biology and taxonomic classification.</title>
        <authorList>
            <person name="Goeker M."/>
        </authorList>
    </citation>
    <scope>NUCLEOTIDE SEQUENCE [LARGE SCALE GENOMIC DNA]</scope>
    <source>
        <strain evidence="1 2">DSM 12252</strain>
    </source>
</reference>
<dbReference type="AlphaFoldDB" id="A0A7W8DKV6"/>
<dbReference type="RefSeq" id="WP_184340156.1">
    <property type="nucleotide sequence ID" value="NZ_JACHIG010000005.1"/>
</dbReference>
<comment type="caution">
    <text evidence="1">The sequence shown here is derived from an EMBL/GenBank/DDBJ whole genome shotgun (WGS) entry which is preliminary data.</text>
</comment>
<keyword evidence="2" id="KW-1185">Reference proteome</keyword>
<accession>A0A7W8DKV6</accession>
<gene>
    <name evidence="1" type="ORF">HNQ65_002829</name>
</gene>
<evidence type="ECO:0000313" key="2">
    <source>
        <dbReference type="Proteomes" id="UP000590740"/>
    </source>
</evidence>
<dbReference type="EMBL" id="JACHIG010000005">
    <property type="protein sequence ID" value="MBB5033246.1"/>
    <property type="molecule type" value="Genomic_DNA"/>
</dbReference>
<proteinExistence type="predicted"/>